<dbReference type="EMBL" id="GL945428">
    <property type="protein sequence ID" value="EGO30529.1"/>
    <property type="molecule type" value="Genomic_DNA"/>
</dbReference>
<name>F8NE01_SERL9</name>
<sequence length="94" mass="10661">MRDQAMQDPQQRNPPLCGKTSNSGLNVDQLLKEIRDHGKQGTSSTQEWEDNVKDFFTETLQIDMATYAEPGKLVPPIDTVSMGWQGRIQAQLIW</sequence>
<evidence type="ECO:0000313" key="2">
    <source>
        <dbReference type="EMBL" id="EGO30529.1"/>
    </source>
</evidence>
<dbReference type="KEGG" id="sla:SERLADRAFT_454833"/>
<protein>
    <submittedName>
        <fullName evidence="2">Uncharacterized protein</fullName>
    </submittedName>
</protein>
<proteinExistence type="predicted"/>
<feature type="compositionally biased region" description="Polar residues" evidence="1">
    <location>
        <begin position="7"/>
        <end position="24"/>
    </location>
</feature>
<dbReference type="AlphaFoldDB" id="F8NE01"/>
<dbReference type="GeneID" id="18817083"/>
<dbReference type="HOGENOM" id="CLU_2387525_0_0_1"/>
<reference evidence="2" key="1">
    <citation type="submission" date="2011-04" db="EMBL/GenBank/DDBJ databases">
        <title>Evolution of plant cell wall degrading machinery underlies the functional diversity of forest fungi.</title>
        <authorList>
            <consortium name="US DOE Joint Genome Institute (JGI-PGF)"/>
            <person name="Eastwood D.C."/>
            <person name="Floudas D."/>
            <person name="Binder M."/>
            <person name="Majcherczyk A."/>
            <person name="Schneider P."/>
            <person name="Aerts A."/>
            <person name="Asiegbu F.O."/>
            <person name="Baker S.E."/>
            <person name="Barry K."/>
            <person name="Bendiksby M."/>
            <person name="Blumentritt M."/>
            <person name="Coutinho P.M."/>
            <person name="Cullen D."/>
            <person name="Cullen D."/>
            <person name="Gathman A."/>
            <person name="Goodell B."/>
            <person name="Henrissat B."/>
            <person name="Ihrmark K."/>
            <person name="Kauserud H."/>
            <person name="Kohler A."/>
            <person name="LaButti K."/>
            <person name="Lapidus A."/>
            <person name="Lavin J.L."/>
            <person name="Lee Y.-H."/>
            <person name="Lindquist E."/>
            <person name="Lilly W."/>
            <person name="Lucas S."/>
            <person name="Morin E."/>
            <person name="Murat C."/>
            <person name="Oguiza J.A."/>
            <person name="Park J."/>
            <person name="Pisabarro A.G."/>
            <person name="Riley R."/>
            <person name="Rosling A."/>
            <person name="Salamov A."/>
            <person name="Schmidt O."/>
            <person name="Schmutz J."/>
            <person name="Skrede I."/>
            <person name="Stenlid J."/>
            <person name="Wiebenga A."/>
            <person name="Xie X."/>
            <person name="Kues U."/>
            <person name="Hibbett D.S."/>
            <person name="Hoffmeister D."/>
            <person name="Hogberg N."/>
            <person name="Martin F."/>
            <person name="Grigoriev I.V."/>
            <person name="Watkinson S.C."/>
        </authorList>
    </citation>
    <scope>NUCLEOTIDE SEQUENCE</scope>
    <source>
        <strain evidence="2">S7.9</strain>
    </source>
</reference>
<accession>F8NE01</accession>
<dbReference type="OrthoDB" id="3177248at2759"/>
<organism>
    <name type="scientific">Serpula lacrymans var. lacrymans (strain S7.9)</name>
    <name type="common">Dry rot fungus</name>
    <dbReference type="NCBI Taxonomy" id="578457"/>
    <lineage>
        <taxon>Eukaryota</taxon>
        <taxon>Fungi</taxon>
        <taxon>Dikarya</taxon>
        <taxon>Basidiomycota</taxon>
        <taxon>Agaricomycotina</taxon>
        <taxon>Agaricomycetes</taxon>
        <taxon>Agaricomycetidae</taxon>
        <taxon>Boletales</taxon>
        <taxon>Coniophorineae</taxon>
        <taxon>Serpulaceae</taxon>
        <taxon>Serpula</taxon>
    </lineage>
</organism>
<dbReference type="Proteomes" id="UP000008064">
    <property type="component" value="Unassembled WGS sequence"/>
</dbReference>
<feature type="region of interest" description="Disordered" evidence="1">
    <location>
        <begin position="1"/>
        <end position="24"/>
    </location>
</feature>
<dbReference type="RefSeq" id="XP_007312413.1">
    <property type="nucleotide sequence ID" value="XM_007312351.1"/>
</dbReference>
<gene>
    <name evidence="2" type="ORF">SERLADRAFT_454833</name>
</gene>
<evidence type="ECO:0000256" key="1">
    <source>
        <dbReference type="SAM" id="MobiDB-lite"/>
    </source>
</evidence>